<comment type="caution">
    <text evidence="2">The sequence shown here is derived from an EMBL/GenBank/DDBJ whole genome shotgun (WGS) entry which is preliminary data.</text>
</comment>
<reference evidence="2 3" key="1">
    <citation type="submission" date="2019-07" db="EMBL/GenBank/DDBJ databases">
        <title>Rapid identification of Enteric Bacteria from Whole Genome Sequences (WGS) using Average Nucleotide Identity (ANI).</title>
        <authorList>
            <person name="Lane C."/>
        </authorList>
    </citation>
    <scope>NUCLEOTIDE SEQUENCE [LARGE SCALE GENOMIC DNA]</scope>
    <source>
        <strain evidence="2 3">2011D-8905</strain>
    </source>
</reference>
<protein>
    <recommendedName>
        <fullName evidence="4">Acyl-CoA thioesterase</fullName>
    </recommendedName>
</protein>
<gene>
    <name evidence="2" type="ORF">ZA01_01110</name>
</gene>
<feature type="region of interest" description="Disordered" evidence="1">
    <location>
        <begin position="156"/>
        <end position="181"/>
    </location>
</feature>
<dbReference type="InterPro" id="IPR029069">
    <property type="entry name" value="HotDog_dom_sf"/>
</dbReference>
<dbReference type="Proteomes" id="UP000321614">
    <property type="component" value="Unassembled WGS sequence"/>
</dbReference>
<sequence length="190" mass="20750">MAKSVSVVSIEELIDPEELNRIKTELITCPSINNNLAGSISHIEKNFAKGILITTGDMAVDDLGLVHSGFVFNAANYIAQAAINKEFSVLIGSRSFFYAPLKVGDILNLEANALFSDDARKREVKVVGFVNEIKIFDASFQVVTTEDHIFKLKQTQTNSGNNQQNQENQENSQKDSSQAELNAALKSLGG</sequence>
<name>A0ABY3G6G7_9BACT</name>
<accession>A0ABY3G6G7</accession>
<evidence type="ECO:0000313" key="2">
    <source>
        <dbReference type="EMBL" id="TWO27906.1"/>
    </source>
</evidence>
<dbReference type="EMBL" id="VOAW01000005">
    <property type="protein sequence ID" value="TWO27906.1"/>
    <property type="molecule type" value="Genomic_DNA"/>
</dbReference>
<evidence type="ECO:0000313" key="3">
    <source>
        <dbReference type="Proteomes" id="UP000321614"/>
    </source>
</evidence>
<dbReference type="RefSeq" id="WP_147500343.1">
    <property type="nucleotide sequence ID" value="NZ_JANPQP010000006.1"/>
</dbReference>
<keyword evidence="3" id="KW-1185">Reference proteome</keyword>
<dbReference type="Gene3D" id="3.10.129.10">
    <property type="entry name" value="Hotdog Thioesterase"/>
    <property type="match status" value="1"/>
</dbReference>
<organism evidence="2 3">
    <name type="scientific">Campylobacter insulaenigrae</name>
    <dbReference type="NCBI Taxonomy" id="260714"/>
    <lineage>
        <taxon>Bacteria</taxon>
        <taxon>Pseudomonadati</taxon>
        <taxon>Campylobacterota</taxon>
        <taxon>Epsilonproteobacteria</taxon>
        <taxon>Campylobacterales</taxon>
        <taxon>Campylobacteraceae</taxon>
        <taxon>Campylobacter</taxon>
    </lineage>
</organism>
<dbReference type="SUPFAM" id="SSF54637">
    <property type="entry name" value="Thioesterase/thiol ester dehydrase-isomerase"/>
    <property type="match status" value="1"/>
</dbReference>
<evidence type="ECO:0008006" key="4">
    <source>
        <dbReference type="Google" id="ProtNLM"/>
    </source>
</evidence>
<evidence type="ECO:0000256" key="1">
    <source>
        <dbReference type="SAM" id="MobiDB-lite"/>
    </source>
</evidence>
<proteinExistence type="predicted"/>
<feature type="compositionally biased region" description="Low complexity" evidence="1">
    <location>
        <begin position="156"/>
        <end position="171"/>
    </location>
</feature>